<dbReference type="AlphaFoldDB" id="A0A645D1X0"/>
<organism evidence="2">
    <name type="scientific">bioreactor metagenome</name>
    <dbReference type="NCBI Taxonomy" id="1076179"/>
    <lineage>
        <taxon>unclassified sequences</taxon>
        <taxon>metagenomes</taxon>
        <taxon>ecological metagenomes</taxon>
    </lineage>
</organism>
<dbReference type="PANTHER" id="PTHR43179:SF10">
    <property type="entry name" value="GLYCOSYL TRANSFERASE"/>
    <property type="match status" value="1"/>
</dbReference>
<evidence type="ECO:0000313" key="2">
    <source>
        <dbReference type="EMBL" id="MPM83113.1"/>
    </source>
</evidence>
<proteinExistence type="predicted"/>
<dbReference type="Gene3D" id="3.90.550.10">
    <property type="entry name" value="Spore Coat Polysaccharide Biosynthesis Protein SpsA, Chain A"/>
    <property type="match status" value="1"/>
</dbReference>
<protein>
    <submittedName>
        <fullName evidence="2">N-acetylglucosaminyl-diphospho-decaprenol L-rhamnosyltransferase</fullName>
        <ecNumber evidence="2">2.4.1.289</ecNumber>
    </submittedName>
</protein>
<accession>A0A645D1X0</accession>
<name>A0A645D1X0_9ZZZZ</name>
<gene>
    <name evidence="2" type="primary">wbbL_5</name>
    <name evidence="2" type="ORF">SDC9_130176</name>
</gene>
<feature type="domain" description="Glycosyltransferase 2-like" evidence="1">
    <location>
        <begin position="10"/>
        <end position="168"/>
    </location>
</feature>
<dbReference type="EMBL" id="VSSQ01031996">
    <property type="protein sequence ID" value="MPM83113.1"/>
    <property type="molecule type" value="Genomic_DNA"/>
</dbReference>
<keyword evidence="2" id="KW-0328">Glycosyltransferase</keyword>
<dbReference type="PANTHER" id="PTHR43179">
    <property type="entry name" value="RHAMNOSYLTRANSFERASE WBBL"/>
    <property type="match status" value="1"/>
</dbReference>
<reference evidence="2" key="1">
    <citation type="submission" date="2019-08" db="EMBL/GenBank/DDBJ databases">
        <authorList>
            <person name="Kucharzyk K."/>
            <person name="Murdoch R.W."/>
            <person name="Higgins S."/>
            <person name="Loffler F."/>
        </authorList>
    </citation>
    <scope>NUCLEOTIDE SEQUENCE</scope>
</reference>
<sequence length="251" mass="29786">MTSLSIVKSPFTLYVIDNSPTNVLKVHFTSIKNIRYIHNPKNPGFGVSHNIALKFSIKDMIPYHFVINPDVYFKEDVITSMVRYIQEHDDIGMMMPQILNNDGTIQYLPKLLPSPYSLIMRKLKHPNSIYTSFINEYELRKIPSDMIYEAPVLSGCFTLFNVKALKEIGIYDDRFFMYFEDWDISRRMNQKYKTIYFPSVSVYHAYEAGANKEIKLLKIFLNSARNYFNKWGWFFDRERKKINKKTLMQFQ</sequence>
<comment type="caution">
    <text evidence="2">The sequence shown here is derived from an EMBL/GenBank/DDBJ whole genome shotgun (WGS) entry which is preliminary data.</text>
</comment>
<keyword evidence="2" id="KW-0808">Transferase</keyword>
<evidence type="ECO:0000259" key="1">
    <source>
        <dbReference type="Pfam" id="PF00535"/>
    </source>
</evidence>
<dbReference type="InterPro" id="IPR001173">
    <property type="entry name" value="Glyco_trans_2-like"/>
</dbReference>
<dbReference type="EC" id="2.4.1.289" evidence="2"/>
<dbReference type="SUPFAM" id="SSF53448">
    <property type="entry name" value="Nucleotide-diphospho-sugar transferases"/>
    <property type="match status" value="1"/>
</dbReference>
<dbReference type="InterPro" id="IPR029044">
    <property type="entry name" value="Nucleotide-diphossugar_trans"/>
</dbReference>
<dbReference type="Pfam" id="PF00535">
    <property type="entry name" value="Glycos_transf_2"/>
    <property type="match status" value="1"/>
</dbReference>
<dbReference type="GO" id="GO:0102096">
    <property type="term" value="F:decaprenyl-N-acetyl-alpha-D-glucosaminyl-pyrophosphate:dTDP-alpha-L-rhamnose rhamnosyltransferase activity"/>
    <property type="evidence" value="ECO:0007669"/>
    <property type="project" value="UniProtKB-EC"/>
</dbReference>